<sequence length="266" mass="30550">MTHSVFRLLLLPIFPVVEKAYFSNRLWMFFRDTKETEEDIKRMFHQIRDSLKERITLEKKSDPGKFTIPCSVRGIEFPRALCDTRSGVIILPKIMADHLGLKIEPTEESFIFVDCSQQNSGGIVQNLEVQIGDAIIPTDFHVLDVKLNFKTSLLLGRTFLATVVAVCDLKSNKLYLTLIDPTIHYDPVQVIKLPRKESPSLVAACFCSQEYDSMAEYETEQDVSTDRGHIPSTDTVQRTRPMHKSWHRSISYSRRPKRSSQTVISR</sequence>
<organism evidence="3 6">
    <name type="scientific">Raphanus sativus</name>
    <name type="common">Radish</name>
    <name type="synonym">Raphanus raphanistrum var. sativus</name>
    <dbReference type="NCBI Taxonomy" id="3726"/>
    <lineage>
        <taxon>Eukaryota</taxon>
        <taxon>Viridiplantae</taxon>
        <taxon>Streptophyta</taxon>
        <taxon>Embryophyta</taxon>
        <taxon>Tracheophyta</taxon>
        <taxon>Spermatophyta</taxon>
        <taxon>Magnoliopsida</taxon>
        <taxon>eudicotyledons</taxon>
        <taxon>Gunneridae</taxon>
        <taxon>Pentapetalae</taxon>
        <taxon>rosids</taxon>
        <taxon>malvids</taxon>
        <taxon>Brassicales</taxon>
        <taxon>Brassicaceae</taxon>
        <taxon>Brassiceae</taxon>
        <taxon>Raphanus</taxon>
    </lineage>
</organism>
<evidence type="ECO:0000256" key="1">
    <source>
        <dbReference type="SAM" id="MobiDB-lite"/>
    </source>
</evidence>
<dbReference type="Proteomes" id="UP000504610">
    <property type="component" value="Chromosome 8"/>
</dbReference>
<evidence type="ECO:0000313" key="3">
    <source>
        <dbReference type="Proteomes" id="UP000504610"/>
    </source>
</evidence>
<dbReference type="CDD" id="cd00303">
    <property type="entry name" value="retropepsin_like"/>
    <property type="match status" value="1"/>
</dbReference>
<dbReference type="PANTHER" id="PTHR33067:SF31">
    <property type="entry name" value="RNA-DIRECTED DNA POLYMERASE"/>
    <property type="match status" value="1"/>
</dbReference>
<dbReference type="RefSeq" id="XP_018449227.2">
    <property type="nucleotide sequence ID" value="XM_018593725.2"/>
</dbReference>
<dbReference type="OrthoDB" id="1298075at2759"/>
<dbReference type="PANTHER" id="PTHR33067">
    <property type="entry name" value="RNA-DIRECTED DNA POLYMERASE-RELATED"/>
    <property type="match status" value="1"/>
</dbReference>
<accession>A0A6J0KNR2</accession>
<keyword evidence="3" id="KW-1185">Reference proteome</keyword>
<feature type="signal peptide" evidence="2">
    <location>
        <begin position="1"/>
        <end position="19"/>
    </location>
</feature>
<evidence type="ECO:0000313" key="5">
    <source>
        <dbReference type="RefSeq" id="XP_018449227.2"/>
    </source>
</evidence>
<feature type="chain" id="PRO_5044637651" evidence="2">
    <location>
        <begin position="20"/>
        <end position="266"/>
    </location>
</feature>
<evidence type="ECO:0000313" key="4">
    <source>
        <dbReference type="RefSeq" id="XP_018449226.2"/>
    </source>
</evidence>
<dbReference type="SUPFAM" id="SSF50630">
    <property type="entry name" value="Acid proteases"/>
    <property type="match status" value="1"/>
</dbReference>
<gene>
    <name evidence="4 5 6" type="primary">LOC108820718</name>
</gene>
<evidence type="ECO:0000313" key="6">
    <source>
        <dbReference type="RefSeq" id="XP_018449228.2"/>
    </source>
</evidence>
<evidence type="ECO:0000256" key="2">
    <source>
        <dbReference type="SAM" id="SignalP"/>
    </source>
</evidence>
<reference evidence="4 5" key="2">
    <citation type="submission" date="2025-04" db="UniProtKB">
        <authorList>
            <consortium name="RefSeq"/>
        </authorList>
    </citation>
    <scope>IDENTIFICATION</scope>
    <source>
        <tissue evidence="4 5">Leaf</tissue>
    </source>
</reference>
<feature type="region of interest" description="Disordered" evidence="1">
    <location>
        <begin position="220"/>
        <end position="266"/>
    </location>
</feature>
<proteinExistence type="predicted"/>
<keyword evidence="2" id="KW-0732">Signal</keyword>
<dbReference type="RefSeq" id="XP_018449226.2">
    <property type="nucleotide sequence ID" value="XM_018593724.2"/>
</dbReference>
<dbReference type="RefSeq" id="XP_018449228.2">
    <property type="nucleotide sequence ID" value="XM_018593726.2"/>
</dbReference>
<dbReference type="GeneID" id="108820718"/>
<protein>
    <submittedName>
        <fullName evidence="4 5">Uncharacterized protein LOC108820718</fullName>
    </submittedName>
</protein>
<dbReference type="Gene3D" id="2.40.70.10">
    <property type="entry name" value="Acid Proteases"/>
    <property type="match status" value="1"/>
</dbReference>
<dbReference type="AlphaFoldDB" id="A0A6J0KNR2"/>
<reference evidence="3" key="1">
    <citation type="journal article" date="2019" name="Database">
        <title>The radish genome database (RadishGD): an integrated information resource for radish genomics.</title>
        <authorList>
            <person name="Yu H.J."/>
            <person name="Baek S."/>
            <person name="Lee Y.J."/>
            <person name="Cho A."/>
            <person name="Mun J.H."/>
        </authorList>
    </citation>
    <scope>NUCLEOTIDE SEQUENCE [LARGE SCALE GENOMIC DNA]</scope>
    <source>
        <strain evidence="3">cv. WK10039</strain>
    </source>
</reference>
<dbReference type="KEGG" id="rsz:108820718"/>
<name>A0A6J0KNR2_RAPSA</name>
<dbReference type="InterPro" id="IPR021109">
    <property type="entry name" value="Peptidase_aspartic_dom_sf"/>
</dbReference>